<dbReference type="Pfam" id="PF22845">
    <property type="entry name" value="DUF3097_N"/>
    <property type="match status" value="1"/>
</dbReference>
<evidence type="ECO:0000259" key="3">
    <source>
        <dbReference type="Pfam" id="PF22845"/>
    </source>
</evidence>
<organism evidence="4 5">
    <name type="scientific">Rarobacter incanus</name>
    <dbReference type="NCBI Taxonomy" id="153494"/>
    <lineage>
        <taxon>Bacteria</taxon>
        <taxon>Bacillati</taxon>
        <taxon>Actinomycetota</taxon>
        <taxon>Actinomycetes</taxon>
        <taxon>Micrococcales</taxon>
        <taxon>Rarobacteraceae</taxon>
        <taxon>Rarobacter</taxon>
    </lineage>
</organism>
<gene>
    <name evidence="4" type="ORF">FB389_0590</name>
</gene>
<evidence type="ECO:0000313" key="5">
    <source>
        <dbReference type="Proteomes" id="UP000316181"/>
    </source>
</evidence>
<protein>
    <submittedName>
        <fullName evidence="4">DUF3097 family protein</fullName>
    </submittedName>
</protein>
<dbReference type="RefSeq" id="WP_142111278.1">
    <property type="nucleotide sequence ID" value="NZ_BAAATB010000008.1"/>
</dbReference>
<dbReference type="OrthoDB" id="3398606at2"/>
<feature type="domain" description="DUF3097" evidence="2">
    <location>
        <begin position="118"/>
        <end position="283"/>
    </location>
</feature>
<name>A0A542SMU1_9MICO</name>
<sequence>MSFDRYSADVLSGRTPHHKRKPVSVEVPARRGLVVEEVMTGWVGAVVRVEKSGGQHIVVLQDRRGSVRTFPLGPGFWIDGKPVTLIAPGTRTALARPTRTASGSVAVHDAPERVARASRIWVEGTHDAELIERIWGDDLRIEGVVVEILRGVDHLEAVLQVTAPTPDARVGVLVDHLVAGSKESIMVEHVRRQWPQDALLVVGHPYVDVWQAVKPGVMGLENWPQIPRTVEWKRGILAHLGLAHATQEDVADGWRAILSRVNSYRDLEPELLGPVENLIDFVTTDPEPA</sequence>
<evidence type="ECO:0000313" key="4">
    <source>
        <dbReference type="EMBL" id="TQK75946.1"/>
    </source>
</evidence>
<accession>A0A542SMU1</accession>
<evidence type="ECO:0000259" key="2">
    <source>
        <dbReference type="Pfam" id="PF11296"/>
    </source>
</evidence>
<evidence type="ECO:0000256" key="1">
    <source>
        <dbReference type="SAM" id="MobiDB-lite"/>
    </source>
</evidence>
<proteinExistence type="predicted"/>
<dbReference type="Pfam" id="PF11296">
    <property type="entry name" value="DUF3097_C"/>
    <property type="match status" value="1"/>
</dbReference>
<dbReference type="InterPro" id="IPR021447">
    <property type="entry name" value="DUF3097_C"/>
</dbReference>
<dbReference type="AlphaFoldDB" id="A0A542SMU1"/>
<dbReference type="Proteomes" id="UP000316181">
    <property type="component" value="Unassembled WGS sequence"/>
</dbReference>
<dbReference type="EMBL" id="VFNV01000001">
    <property type="protein sequence ID" value="TQK75946.1"/>
    <property type="molecule type" value="Genomic_DNA"/>
</dbReference>
<reference evidence="4 5" key="1">
    <citation type="submission" date="2019-06" db="EMBL/GenBank/DDBJ databases">
        <title>Sequencing the genomes of 1000 actinobacteria strains.</title>
        <authorList>
            <person name="Klenk H.-P."/>
        </authorList>
    </citation>
    <scope>NUCLEOTIDE SEQUENCE [LARGE SCALE GENOMIC DNA]</scope>
    <source>
        <strain evidence="4 5">DSM 10596</strain>
    </source>
</reference>
<feature type="region of interest" description="Disordered" evidence="1">
    <location>
        <begin position="1"/>
        <end position="23"/>
    </location>
</feature>
<dbReference type="InterPro" id="IPR053883">
    <property type="entry name" value="DUF3097_N"/>
</dbReference>
<feature type="domain" description="DUF3097" evidence="3">
    <location>
        <begin position="26"/>
        <end position="88"/>
    </location>
</feature>
<keyword evidence="5" id="KW-1185">Reference proteome</keyword>
<comment type="caution">
    <text evidence="4">The sequence shown here is derived from an EMBL/GenBank/DDBJ whole genome shotgun (WGS) entry which is preliminary data.</text>
</comment>